<proteinExistence type="inferred from homology"/>
<organism evidence="3 4">
    <name type="scientific">Heyndrickxia oleronia</name>
    <dbReference type="NCBI Taxonomy" id="38875"/>
    <lineage>
        <taxon>Bacteria</taxon>
        <taxon>Bacillati</taxon>
        <taxon>Bacillota</taxon>
        <taxon>Bacilli</taxon>
        <taxon>Bacillales</taxon>
        <taxon>Bacillaceae</taxon>
        <taxon>Heyndrickxia</taxon>
    </lineage>
</organism>
<evidence type="ECO:0000256" key="1">
    <source>
        <dbReference type="ARBA" id="ARBA00008950"/>
    </source>
</evidence>
<dbReference type="PANTHER" id="PTHR42850">
    <property type="entry name" value="METALLOPHOSPHOESTERASE"/>
    <property type="match status" value="1"/>
</dbReference>
<dbReference type="InterPro" id="IPR024654">
    <property type="entry name" value="Calcineurin-like_PHP_lpxH"/>
</dbReference>
<comment type="caution">
    <text evidence="3">The sequence shown here is derived from an EMBL/GenBank/DDBJ whole genome shotgun (WGS) entry which is preliminary data.</text>
</comment>
<evidence type="ECO:0000313" key="3">
    <source>
        <dbReference type="EMBL" id="MDH5162722.1"/>
    </source>
</evidence>
<dbReference type="Gene3D" id="3.60.21.10">
    <property type="match status" value="1"/>
</dbReference>
<dbReference type="PIRSF" id="PIRSF000883">
    <property type="entry name" value="Pesterase_MJ0912"/>
    <property type="match status" value="1"/>
</dbReference>
<protein>
    <submittedName>
        <fullName evidence="3">Metallophosphoesterase family protein</fullName>
    </submittedName>
</protein>
<reference evidence="3" key="1">
    <citation type="submission" date="2023-03" db="EMBL/GenBank/DDBJ databases">
        <title>Bacterial isolates from washroom surfaces on a university campus.</title>
        <authorList>
            <person name="Holman D.B."/>
            <person name="Gzyl K.E."/>
            <person name="Taheri A.E."/>
        </authorList>
    </citation>
    <scope>NUCLEOTIDE SEQUENCE</scope>
    <source>
        <strain evidence="3">RD03</strain>
    </source>
</reference>
<dbReference type="Pfam" id="PF12850">
    <property type="entry name" value="Metallophos_2"/>
    <property type="match status" value="1"/>
</dbReference>
<sequence>MGNKIAILADIHGNSAALKAVLNNIDNDTEHIYCLGDLVGIGHETDEVLEILSSRNDVSCIIGNHDQAIIKIIHGEEPDSYGEEREHHQWIASRLNEKYVPFLSNLPLKIEKKICNKHFLFVHYHLNDNQTFQSIDRRPTLEKLDECYRKQSVDIICFGHHHMIHHFKSNKRLYLNPGSLGCNHNPVASYCTIHVKDSNQLTITFNEVPYDNRQFLLAYEKLNVPAKDFILNVFHGEQHKQLK</sequence>
<dbReference type="PANTHER" id="PTHR42850:SF2">
    <property type="entry name" value="BLL5683 PROTEIN"/>
    <property type="match status" value="1"/>
</dbReference>
<comment type="similarity">
    <text evidence="1">Belongs to the metallophosphoesterase superfamily. YfcE family.</text>
</comment>
<gene>
    <name evidence="3" type="ORF">P5X88_17445</name>
</gene>
<dbReference type="EMBL" id="JAROYP010000010">
    <property type="protein sequence ID" value="MDH5162722.1"/>
    <property type="molecule type" value="Genomic_DNA"/>
</dbReference>
<dbReference type="GO" id="GO:0005737">
    <property type="term" value="C:cytoplasm"/>
    <property type="evidence" value="ECO:0007669"/>
    <property type="project" value="TreeGrafter"/>
</dbReference>
<dbReference type="InterPro" id="IPR029052">
    <property type="entry name" value="Metallo-depent_PP-like"/>
</dbReference>
<dbReference type="Proteomes" id="UP001159179">
    <property type="component" value="Unassembled WGS sequence"/>
</dbReference>
<evidence type="ECO:0000313" key="4">
    <source>
        <dbReference type="Proteomes" id="UP001159179"/>
    </source>
</evidence>
<dbReference type="InterPro" id="IPR011152">
    <property type="entry name" value="Pesterase_MJ0912"/>
</dbReference>
<dbReference type="RefSeq" id="WP_251337699.1">
    <property type="nucleotide sequence ID" value="NZ_JAMATW010000002.1"/>
</dbReference>
<dbReference type="CDD" id="cd00838">
    <property type="entry name" value="MPP_superfamily"/>
    <property type="match status" value="1"/>
</dbReference>
<name>A0AAW6SZM4_9BACI</name>
<dbReference type="AlphaFoldDB" id="A0AAW6SZM4"/>
<dbReference type="SUPFAM" id="SSF56300">
    <property type="entry name" value="Metallo-dependent phosphatases"/>
    <property type="match status" value="1"/>
</dbReference>
<feature type="domain" description="Calcineurin-like phosphoesterase" evidence="2">
    <location>
        <begin position="4"/>
        <end position="197"/>
    </location>
</feature>
<dbReference type="GO" id="GO:0016791">
    <property type="term" value="F:phosphatase activity"/>
    <property type="evidence" value="ECO:0007669"/>
    <property type="project" value="TreeGrafter"/>
</dbReference>
<evidence type="ECO:0000259" key="2">
    <source>
        <dbReference type="Pfam" id="PF12850"/>
    </source>
</evidence>
<accession>A0AAW6SZM4</accession>
<dbReference type="InterPro" id="IPR050126">
    <property type="entry name" value="Ap4A_hydrolase"/>
</dbReference>